<dbReference type="PaxDb" id="73239-Q7RM04"/>
<dbReference type="SUPFAM" id="SSF103473">
    <property type="entry name" value="MFS general substrate transporter"/>
    <property type="match status" value="1"/>
</dbReference>
<sequence>MKKWMEEQKWHINIILMFFHHFFDRINYSMRNTFLHDHYIFLKFKKNKIIGLLSIINSSVCLVISPLIGYYCDKHKKNRLKILRFISISYLLVNIIHYMFIRTNNLNLIILITAISKMLQESSHVITESIFIESIEKGGWLSDISSYRNTFKITTYFYLLSLIIYSPLLWLVPIKETG</sequence>
<feature type="transmembrane region" description="Helical" evidence="1">
    <location>
        <begin position="82"/>
        <end position="101"/>
    </location>
</feature>
<proteinExistence type="predicted"/>
<evidence type="ECO:0000313" key="2">
    <source>
        <dbReference type="EMBL" id="EAA21826.1"/>
    </source>
</evidence>
<feature type="transmembrane region" description="Helical" evidence="1">
    <location>
        <begin position="49"/>
        <end position="70"/>
    </location>
</feature>
<dbReference type="EMBL" id="AABL01000654">
    <property type="protein sequence ID" value="EAA21826.1"/>
    <property type="molecule type" value="Genomic_DNA"/>
</dbReference>
<dbReference type="PANTHER" id="PTHR23525">
    <property type="entry name" value="TRANSPORTER, PUTATIVE-RELATED"/>
    <property type="match status" value="1"/>
</dbReference>
<keyword evidence="1" id="KW-0812">Transmembrane</keyword>
<dbReference type="AlphaFoldDB" id="Q7RM04"/>
<dbReference type="InterPro" id="IPR036259">
    <property type="entry name" value="MFS_trans_sf"/>
</dbReference>
<dbReference type="PANTHER" id="PTHR23525:SF1">
    <property type="entry name" value="NODULIN-LIKE DOMAIN-CONTAINING PROTEIN"/>
    <property type="match status" value="1"/>
</dbReference>
<name>Q7RM04_PLAYO</name>
<feature type="transmembrane region" description="Helical" evidence="1">
    <location>
        <begin position="155"/>
        <end position="172"/>
    </location>
</feature>
<protein>
    <recommendedName>
        <fullName evidence="4">Metabolite/drug transporter</fullName>
    </recommendedName>
</protein>
<evidence type="ECO:0000313" key="3">
    <source>
        <dbReference type="Proteomes" id="UP000008553"/>
    </source>
</evidence>
<dbReference type="Proteomes" id="UP000008553">
    <property type="component" value="Unassembled WGS sequence"/>
</dbReference>
<accession>Q7RM04</accession>
<keyword evidence="1" id="KW-1133">Transmembrane helix</keyword>
<keyword evidence="1" id="KW-0472">Membrane</keyword>
<organism evidence="2 3">
    <name type="scientific">Plasmodium yoelii yoelii</name>
    <dbReference type="NCBI Taxonomy" id="73239"/>
    <lineage>
        <taxon>Eukaryota</taxon>
        <taxon>Sar</taxon>
        <taxon>Alveolata</taxon>
        <taxon>Apicomplexa</taxon>
        <taxon>Aconoidasida</taxon>
        <taxon>Haemosporida</taxon>
        <taxon>Plasmodiidae</taxon>
        <taxon>Plasmodium</taxon>
        <taxon>Plasmodium (Vinckeia)</taxon>
    </lineage>
</organism>
<dbReference type="InParanoid" id="Q7RM04"/>
<evidence type="ECO:0008006" key="4">
    <source>
        <dbReference type="Google" id="ProtNLM"/>
    </source>
</evidence>
<evidence type="ECO:0000256" key="1">
    <source>
        <dbReference type="SAM" id="Phobius"/>
    </source>
</evidence>
<keyword evidence="3" id="KW-1185">Reference proteome</keyword>
<gene>
    <name evidence="2" type="ORF">PY02384</name>
</gene>
<comment type="caution">
    <text evidence="2">The sequence shown here is derived from an EMBL/GenBank/DDBJ whole genome shotgun (WGS) entry which is preliminary data.</text>
</comment>
<reference evidence="2 3" key="1">
    <citation type="journal article" date="2002" name="Nature">
        <title>Genome sequence and comparative analysis of the model rodent malaria parasite Plasmodium yoelii yoelii.</title>
        <authorList>
            <person name="Carlton J.M."/>
            <person name="Angiuoli S.V."/>
            <person name="Suh B.B."/>
            <person name="Kooij T.W."/>
            <person name="Pertea M."/>
            <person name="Silva J.C."/>
            <person name="Ermolaeva M.D."/>
            <person name="Allen J.E."/>
            <person name="Selengut J.D."/>
            <person name="Koo H.L."/>
            <person name="Peterson J.D."/>
            <person name="Pop M."/>
            <person name="Kosack D.S."/>
            <person name="Shumway M.F."/>
            <person name="Bidwell S.L."/>
            <person name="Shallom S.J."/>
            <person name="van Aken S.E."/>
            <person name="Riedmuller S.B."/>
            <person name="Feldblyum T.V."/>
            <person name="Cho J.K."/>
            <person name="Quackenbush J."/>
            <person name="Sedegah M."/>
            <person name="Shoaibi A."/>
            <person name="Cummings L.M."/>
            <person name="Florens L."/>
            <person name="Yates J.R."/>
            <person name="Raine J.D."/>
            <person name="Sinden R.E."/>
            <person name="Harris M.A."/>
            <person name="Cunningham D.A."/>
            <person name="Preiser P.R."/>
            <person name="Bergman L.W."/>
            <person name="Vaidya A.B."/>
            <person name="van Lin L.H."/>
            <person name="Janse C.J."/>
            <person name="Waters A.P."/>
            <person name="Smith H.O."/>
            <person name="White O.R."/>
            <person name="Salzberg S.L."/>
            <person name="Venter J.C."/>
            <person name="Fraser C.M."/>
            <person name="Hoffman S.L."/>
            <person name="Gardner M.J."/>
            <person name="Carucci D.J."/>
        </authorList>
    </citation>
    <scope>NUCLEOTIDE SEQUENCE [LARGE SCALE GENOMIC DNA]</scope>
    <source>
        <strain evidence="2 3">17XNL</strain>
    </source>
</reference>